<evidence type="ECO:0000313" key="3">
    <source>
        <dbReference type="EMBL" id="MEU1953399.1"/>
    </source>
</evidence>
<evidence type="ECO:0000313" key="4">
    <source>
        <dbReference type="Proteomes" id="UP001550628"/>
    </source>
</evidence>
<dbReference type="InterPro" id="IPR017932">
    <property type="entry name" value="GATase_2_dom"/>
</dbReference>
<dbReference type="EMBL" id="JBEYBF010000010">
    <property type="protein sequence ID" value="MEU1953399.1"/>
    <property type="molecule type" value="Genomic_DNA"/>
</dbReference>
<dbReference type="Proteomes" id="UP001550628">
    <property type="component" value="Unassembled WGS sequence"/>
</dbReference>
<comment type="caution">
    <text evidence="3">The sequence shown here is derived from an EMBL/GenBank/DDBJ whole genome shotgun (WGS) entry which is preliminary data.</text>
</comment>
<dbReference type="SUPFAM" id="SSF56235">
    <property type="entry name" value="N-terminal nucleophile aminohydrolases (Ntn hydrolases)"/>
    <property type="match status" value="1"/>
</dbReference>
<proteinExistence type="predicted"/>
<evidence type="ECO:0000259" key="2">
    <source>
        <dbReference type="PROSITE" id="PS51278"/>
    </source>
</evidence>
<gene>
    <name evidence="3" type="ORF">ABZ510_16165</name>
</gene>
<keyword evidence="4" id="KW-1185">Reference proteome</keyword>
<evidence type="ECO:0000256" key="1">
    <source>
        <dbReference type="ARBA" id="ARBA00022962"/>
    </source>
</evidence>
<protein>
    <submittedName>
        <fullName evidence="3">Class II glutamine amidotransferase</fullName>
    </submittedName>
</protein>
<dbReference type="RefSeq" id="WP_356957816.1">
    <property type="nucleotide sequence ID" value="NZ_JBEYBD010000011.1"/>
</dbReference>
<feature type="domain" description="Glutamine amidotransferase type-2" evidence="2">
    <location>
        <begin position="1"/>
        <end position="265"/>
    </location>
</feature>
<dbReference type="InterPro" id="IPR029055">
    <property type="entry name" value="Ntn_hydrolases_N"/>
</dbReference>
<name>A0ABV2WR78_9NOCA</name>
<reference evidence="3 4" key="1">
    <citation type="submission" date="2024-06" db="EMBL/GenBank/DDBJ databases">
        <title>The Natural Products Discovery Center: Release of the First 8490 Sequenced Strains for Exploring Actinobacteria Biosynthetic Diversity.</title>
        <authorList>
            <person name="Kalkreuter E."/>
            <person name="Kautsar S.A."/>
            <person name="Yang D."/>
            <person name="Bader C.D."/>
            <person name="Teijaro C.N."/>
            <person name="Fluegel L."/>
            <person name="Davis C.M."/>
            <person name="Simpson J.R."/>
            <person name="Lauterbach L."/>
            <person name="Steele A.D."/>
            <person name="Gui C."/>
            <person name="Meng S."/>
            <person name="Li G."/>
            <person name="Viehrig K."/>
            <person name="Ye F."/>
            <person name="Su P."/>
            <person name="Kiefer A.F."/>
            <person name="Nichols A."/>
            <person name="Cepeda A.J."/>
            <person name="Yan W."/>
            <person name="Fan B."/>
            <person name="Jiang Y."/>
            <person name="Adhikari A."/>
            <person name="Zheng C.-J."/>
            <person name="Schuster L."/>
            <person name="Cowan T.M."/>
            <person name="Smanski M.J."/>
            <person name="Chevrette M.G."/>
            <person name="De Carvalho L.P.S."/>
            <person name="Shen B."/>
        </authorList>
    </citation>
    <scope>NUCLEOTIDE SEQUENCE [LARGE SCALE GENOMIC DNA]</scope>
    <source>
        <strain evidence="3 4">NPDC019708</strain>
    </source>
</reference>
<keyword evidence="1 3" id="KW-0315">Glutamine amidotransferase</keyword>
<organism evidence="3 4">
    <name type="scientific">Nocardia rhamnosiphila</name>
    <dbReference type="NCBI Taxonomy" id="426716"/>
    <lineage>
        <taxon>Bacteria</taxon>
        <taxon>Bacillati</taxon>
        <taxon>Actinomycetota</taxon>
        <taxon>Actinomycetes</taxon>
        <taxon>Mycobacteriales</taxon>
        <taxon>Nocardiaceae</taxon>
        <taxon>Nocardia</taxon>
    </lineage>
</organism>
<dbReference type="Pfam" id="PF13230">
    <property type="entry name" value="GATase_4"/>
    <property type="match status" value="1"/>
</dbReference>
<dbReference type="InterPro" id="IPR026869">
    <property type="entry name" value="EgtC-like"/>
</dbReference>
<dbReference type="Gene3D" id="3.60.20.10">
    <property type="entry name" value="Glutamine Phosphoribosylpyrophosphate, subunit 1, domain 1"/>
    <property type="match status" value="1"/>
</dbReference>
<accession>A0ABV2WR78</accession>
<dbReference type="PROSITE" id="PS51278">
    <property type="entry name" value="GATASE_TYPE_2"/>
    <property type="match status" value="1"/>
</dbReference>
<sequence length="265" mass="29375">MCLLSYFPPEATPDPGALRLGAAVNPHGHGFAVIAAPEHRIIVGHGMHAEKVIDRFLAVRDRYPAGAALFHSRYATQGVHGIDNCHPFRLGGDARTVLAHNGTLPKRVRPRAYDRRSDTRIAAEDYLPTMPFGSIDTHRGARGLETWLGPSKLVLLTIDPAYQQSAYLFGERAGVWDDGIWYSNTTYQAVARRRMRRLVCRCCARLDLDRVGRYCTRCGWCFACEGIFPHCDCTSPATPDPVDIDHEPAQVRFSHAPMNGLPPAS</sequence>